<organism evidence="1">
    <name type="scientific">Podoviridae sp. ct8Lf7</name>
    <dbReference type="NCBI Taxonomy" id="2827723"/>
    <lineage>
        <taxon>Viruses</taxon>
        <taxon>Duplodnaviria</taxon>
        <taxon>Heunggongvirae</taxon>
        <taxon>Uroviricota</taxon>
        <taxon>Caudoviricetes</taxon>
    </lineage>
</organism>
<name>A0A8S5S0L2_9CAUD</name>
<sequence length="60" mass="6927">MLLILLILFPIKMNRHSGITSIKEFFSYRLMMEGYSIQRYVIVNPAIAVQWQQGGLNLGI</sequence>
<proteinExistence type="predicted"/>
<dbReference type="EMBL" id="BK032511">
    <property type="protein sequence ID" value="DAF44449.1"/>
    <property type="molecule type" value="Genomic_DNA"/>
</dbReference>
<evidence type="ECO:0000313" key="1">
    <source>
        <dbReference type="EMBL" id="DAF44449.1"/>
    </source>
</evidence>
<reference evidence="1" key="1">
    <citation type="journal article" date="2021" name="Proc. Natl. Acad. Sci. U.S.A.">
        <title>A Catalog of Tens of Thousands of Viruses from Human Metagenomes Reveals Hidden Associations with Chronic Diseases.</title>
        <authorList>
            <person name="Tisza M.J."/>
            <person name="Buck C.B."/>
        </authorList>
    </citation>
    <scope>NUCLEOTIDE SEQUENCE</scope>
    <source>
        <strain evidence="1">Ct8Lf7</strain>
    </source>
</reference>
<protein>
    <submittedName>
        <fullName evidence="1">Uncharacterized protein</fullName>
    </submittedName>
</protein>
<accession>A0A8S5S0L2</accession>